<dbReference type="Pfam" id="PF00143">
    <property type="entry name" value="Interferon"/>
    <property type="match status" value="1"/>
</dbReference>
<dbReference type="GO" id="GO:0005126">
    <property type="term" value="F:cytokine receptor binding"/>
    <property type="evidence" value="ECO:0007669"/>
    <property type="project" value="InterPro"/>
</dbReference>
<dbReference type="SMART" id="SM00076">
    <property type="entry name" value="IFabd"/>
    <property type="match status" value="1"/>
</dbReference>
<evidence type="ECO:0000256" key="4">
    <source>
        <dbReference type="ARBA" id="ARBA00022525"/>
    </source>
</evidence>
<accession>A0A672GYD2</accession>
<proteinExistence type="inferred from homology"/>
<dbReference type="InterPro" id="IPR000471">
    <property type="entry name" value="Interferon_alpha/beta/delta"/>
</dbReference>
<feature type="chain" id="PRO_5025334722" evidence="9">
    <location>
        <begin position="21"/>
        <end position="179"/>
    </location>
</feature>
<dbReference type="AlphaFoldDB" id="A0A672GYD2"/>
<dbReference type="InterPro" id="IPR009079">
    <property type="entry name" value="4_helix_cytokine-like_core"/>
</dbReference>
<dbReference type="PANTHER" id="PTHR11691:SF73">
    <property type="entry name" value="INTERFERON BETA"/>
    <property type="match status" value="1"/>
</dbReference>
<dbReference type="GO" id="GO:0005615">
    <property type="term" value="C:extracellular space"/>
    <property type="evidence" value="ECO:0007669"/>
    <property type="project" value="UniProtKB-KW"/>
</dbReference>
<keyword evidence="7" id="KW-1015">Disulfide bond</keyword>
<gene>
    <name evidence="10" type="primary">LOC115393685</name>
</gene>
<dbReference type="FunCoup" id="A0A672GYD2">
    <property type="interactions" value="2"/>
</dbReference>
<dbReference type="PRINTS" id="PR00266">
    <property type="entry name" value="INTERFERONAB"/>
</dbReference>
<dbReference type="Gene3D" id="1.20.1250.10">
    <property type="match status" value="1"/>
</dbReference>
<comment type="similarity">
    <text evidence="2 8">Belongs to the alpha/beta interferon family.</text>
</comment>
<dbReference type="GO" id="GO:0051607">
    <property type="term" value="P:defense response to virus"/>
    <property type="evidence" value="ECO:0007669"/>
    <property type="project" value="UniProtKB-KW"/>
</dbReference>
<sequence>MLRMIFSACLLLCVLGAASSLSCGWLGQKFTQHSETSFMLLDSMGRAEDAGPEDAHPPFPYNLYEQASSVSDEDKLAVAVQVLREVFALFEEDYSAASWEESTVDNFLNVVNTQADELSSCVSHRTRITRKMHVYFKRLSHHVLQHRSHSVAAWELVRNQIKLHLIRVHQLVSSVPSAL</sequence>
<feature type="signal peptide" evidence="9">
    <location>
        <begin position="1"/>
        <end position="20"/>
    </location>
</feature>
<dbReference type="GO" id="GO:0006955">
    <property type="term" value="P:immune response"/>
    <property type="evidence" value="ECO:0007669"/>
    <property type="project" value="UniProtKB-ARBA"/>
</dbReference>
<evidence type="ECO:0000256" key="2">
    <source>
        <dbReference type="ARBA" id="ARBA00011033"/>
    </source>
</evidence>
<evidence type="ECO:0000256" key="8">
    <source>
        <dbReference type="RuleBase" id="RU000436"/>
    </source>
</evidence>
<name>A0A672GYD2_SALFA</name>
<dbReference type="Proteomes" id="UP000472267">
    <property type="component" value="Chromosome 8"/>
</dbReference>
<reference evidence="10" key="2">
    <citation type="submission" date="2025-08" db="UniProtKB">
        <authorList>
            <consortium name="Ensembl"/>
        </authorList>
    </citation>
    <scope>IDENTIFICATION</scope>
</reference>
<evidence type="ECO:0000256" key="7">
    <source>
        <dbReference type="ARBA" id="ARBA00023157"/>
    </source>
</evidence>
<organism evidence="10 11">
    <name type="scientific">Salarias fasciatus</name>
    <name type="common">Jewelled blenny</name>
    <name type="synonym">Blennius fasciatus</name>
    <dbReference type="NCBI Taxonomy" id="181472"/>
    <lineage>
        <taxon>Eukaryota</taxon>
        <taxon>Metazoa</taxon>
        <taxon>Chordata</taxon>
        <taxon>Craniata</taxon>
        <taxon>Vertebrata</taxon>
        <taxon>Euteleostomi</taxon>
        <taxon>Actinopterygii</taxon>
        <taxon>Neopterygii</taxon>
        <taxon>Teleostei</taxon>
        <taxon>Neoteleostei</taxon>
        <taxon>Acanthomorphata</taxon>
        <taxon>Ovalentaria</taxon>
        <taxon>Blenniimorphae</taxon>
        <taxon>Blenniiformes</taxon>
        <taxon>Blennioidei</taxon>
        <taxon>Blenniidae</taxon>
        <taxon>Salariinae</taxon>
        <taxon>Salarias</taxon>
    </lineage>
</organism>
<reference evidence="10" key="3">
    <citation type="submission" date="2025-09" db="UniProtKB">
        <authorList>
            <consortium name="Ensembl"/>
        </authorList>
    </citation>
    <scope>IDENTIFICATION</scope>
</reference>
<evidence type="ECO:0000256" key="1">
    <source>
        <dbReference type="ARBA" id="ARBA00004613"/>
    </source>
</evidence>
<dbReference type="GO" id="GO:0043330">
    <property type="term" value="P:response to exogenous dsRNA"/>
    <property type="evidence" value="ECO:0007669"/>
    <property type="project" value="TreeGrafter"/>
</dbReference>
<dbReference type="SUPFAM" id="SSF47266">
    <property type="entry name" value="4-helical cytokines"/>
    <property type="match status" value="1"/>
</dbReference>
<evidence type="ECO:0000313" key="10">
    <source>
        <dbReference type="Ensembl" id="ENSSFAP00005023247.1"/>
    </source>
</evidence>
<evidence type="ECO:0000256" key="5">
    <source>
        <dbReference type="ARBA" id="ARBA00022729"/>
    </source>
</evidence>
<dbReference type="PROSITE" id="PS51257">
    <property type="entry name" value="PROKAR_LIPOPROTEIN"/>
    <property type="match status" value="1"/>
</dbReference>
<comment type="subcellular location">
    <subcellularLocation>
        <location evidence="1">Secreted</location>
    </subcellularLocation>
</comment>
<keyword evidence="4" id="KW-0964">Secreted</keyword>
<evidence type="ECO:0000256" key="9">
    <source>
        <dbReference type="SAM" id="SignalP"/>
    </source>
</evidence>
<keyword evidence="5 9" id="KW-0732">Signal</keyword>
<evidence type="ECO:0000256" key="3">
    <source>
        <dbReference type="ARBA" id="ARBA00022514"/>
    </source>
</evidence>
<dbReference type="Ensembl" id="ENSSFAT00005024203.1">
    <property type="protein sequence ID" value="ENSSFAP00005023247.1"/>
    <property type="gene ID" value="ENSSFAG00005012026.1"/>
</dbReference>
<keyword evidence="11" id="KW-1185">Reference proteome</keyword>
<reference evidence="10" key="1">
    <citation type="submission" date="2019-06" db="EMBL/GenBank/DDBJ databases">
        <authorList>
            <consortium name="Wellcome Sanger Institute Data Sharing"/>
        </authorList>
    </citation>
    <scope>NUCLEOTIDE SEQUENCE [LARGE SCALE GENOMIC DNA]</scope>
</reference>
<dbReference type="OMA" id="RMIFSAC"/>
<protein>
    <submittedName>
        <fullName evidence="10">Interferon a3-like</fullName>
    </submittedName>
</protein>
<evidence type="ECO:0000313" key="11">
    <source>
        <dbReference type="Proteomes" id="UP000472267"/>
    </source>
</evidence>
<keyword evidence="6 8" id="KW-0051">Antiviral defense</keyword>
<dbReference type="InParanoid" id="A0A672GYD2"/>
<evidence type="ECO:0000256" key="6">
    <source>
        <dbReference type="ARBA" id="ARBA00023118"/>
    </source>
</evidence>
<dbReference type="PANTHER" id="PTHR11691">
    <property type="entry name" value="TYPE I INTERFERON"/>
    <property type="match status" value="1"/>
</dbReference>
<keyword evidence="3 8" id="KW-0202">Cytokine</keyword>
<dbReference type="GO" id="GO:0005125">
    <property type="term" value="F:cytokine activity"/>
    <property type="evidence" value="ECO:0007669"/>
    <property type="project" value="UniProtKB-KW"/>
</dbReference>